<evidence type="ECO:0000313" key="3">
    <source>
        <dbReference type="Proteomes" id="UP000198211"/>
    </source>
</evidence>
<dbReference type="Proteomes" id="UP000198211">
    <property type="component" value="Unassembled WGS sequence"/>
</dbReference>
<name>A0A225UVJ7_9STRA</name>
<gene>
    <name evidence="2" type="ORF">PHMEG_00033553</name>
</gene>
<dbReference type="EMBL" id="NBNE01011922">
    <property type="protein sequence ID" value="OWY96229.1"/>
    <property type="molecule type" value="Genomic_DNA"/>
</dbReference>
<keyword evidence="3" id="KW-1185">Reference proteome</keyword>
<dbReference type="SUPFAM" id="SSF54160">
    <property type="entry name" value="Chromo domain-like"/>
    <property type="match status" value="1"/>
</dbReference>
<evidence type="ECO:0000313" key="2">
    <source>
        <dbReference type="EMBL" id="OWY96229.1"/>
    </source>
</evidence>
<dbReference type="Gene3D" id="2.40.50.40">
    <property type="match status" value="1"/>
</dbReference>
<dbReference type="AlphaFoldDB" id="A0A225UVJ7"/>
<dbReference type="OrthoDB" id="433924at2759"/>
<organism evidence="2 3">
    <name type="scientific">Phytophthora megakarya</name>
    <dbReference type="NCBI Taxonomy" id="4795"/>
    <lineage>
        <taxon>Eukaryota</taxon>
        <taxon>Sar</taxon>
        <taxon>Stramenopiles</taxon>
        <taxon>Oomycota</taxon>
        <taxon>Peronosporomycetes</taxon>
        <taxon>Peronosporales</taxon>
        <taxon>Peronosporaceae</taxon>
        <taxon>Phytophthora</taxon>
    </lineage>
</organism>
<comment type="caution">
    <text evidence="2">The sequence shown here is derived from an EMBL/GenBank/DDBJ whole genome shotgun (WGS) entry which is preliminary data.</text>
</comment>
<dbReference type="InterPro" id="IPR000953">
    <property type="entry name" value="Chromo/chromo_shadow_dom"/>
</dbReference>
<dbReference type="InterPro" id="IPR016197">
    <property type="entry name" value="Chromo-like_dom_sf"/>
</dbReference>
<accession>A0A225UVJ7</accession>
<protein>
    <recommendedName>
        <fullName evidence="1">Chromo domain-containing protein</fullName>
    </recommendedName>
</protein>
<reference evidence="3" key="1">
    <citation type="submission" date="2017-03" db="EMBL/GenBank/DDBJ databases">
        <title>Phytopthora megakarya and P. palmivora, two closely related causual agents of cacao black pod achieved similar genome size and gene model numbers by different mechanisms.</title>
        <authorList>
            <person name="Ali S."/>
            <person name="Shao J."/>
            <person name="Larry D.J."/>
            <person name="Kronmiller B."/>
            <person name="Shen D."/>
            <person name="Strem M.D."/>
            <person name="Melnick R.L."/>
            <person name="Guiltinan M.J."/>
            <person name="Tyler B.M."/>
            <person name="Meinhardt L.W."/>
            <person name="Bailey B.A."/>
        </authorList>
    </citation>
    <scope>NUCLEOTIDE SEQUENCE [LARGE SCALE GENOMIC DNA]</scope>
    <source>
        <strain evidence="3">zdho120</strain>
    </source>
</reference>
<feature type="domain" description="Chromo" evidence="1">
    <location>
        <begin position="1"/>
        <end position="54"/>
    </location>
</feature>
<sequence length="61" mass="7272">MTEDHFKPVPKSREFKVKWVGYNEPTWEPASRLSCGGLPYDYLQRKKSEHRFQMVQVADEN</sequence>
<proteinExistence type="predicted"/>
<evidence type="ECO:0000259" key="1">
    <source>
        <dbReference type="PROSITE" id="PS50013"/>
    </source>
</evidence>
<dbReference type="PROSITE" id="PS50013">
    <property type="entry name" value="CHROMO_2"/>
    <property type="match status" value="1"/>
</dbReference>